<evidence type="ECO:0000259" key="6">
    <source>
        <dbReference type="Pfam" id="PF00535"/>
    </source>
</evidence>
<evidence type="ECO:0000256" key="2">
    <source>
        <dbReference type="ARBA" id="ARBA00022475"/>
    </source>
</evidence>
<comment type="subcellular location">
    <subcellularLocation>
        <location evidence="1">Cell membrane</location>
    </subcellularLocation>
</comment>
<dbReference type="InterPro" id="IPR001173">
    <property type="entry name" value="Glyco_trans_2-like"/>
</dbReference>
<comment type="caution">
    <text evidence="7">The sequence shown here is derived from an EMBL/GenBank/DDBJ whole genome shotgun (WGS) entry which is preliminary data.</text>
</comment>
<organism evidence="7 8">
    <name type="scientific">Candidatus Chisholmbacteria bacterium RIFCSPHIGHO2_01_FULL_52_32</name>
    <dbReference type="NCBI Taxonomy" id="1797591"/>
    <lineage>
        <taxon>Bacteria</taxon>
        <taxon>Candidatus Chisholmiibacteriota</taxon>
    </lineage>
</organism>
<dbReference type="Proteomes" id="UP000179233">
    <property type="component" value="Unassembled WGS sequence"/>
</dbReference>
<dbReference type="Gene3D" id="3.90.550.10">
    <property type="entry name" value="Spore Coat Polysaccharide Biosynthesis Protein SpsA, Chain A"/>
    <property type="match status" value="1"/>
</dbReference>
<dbReference type="InterPro" id="IPR029044">
    <property type="entry name" value="Nucleotide-diphossugar_trans"/>
</dbReference>
<evidence type="ECO:0000256" key="5">
    <source>
        <dbReference type="ARBA" id="ARBA00023136"/>
    </source>
</evidence>
<dbReference type="GO" id="GO:0016757">
    <property type="term" value="F:glycosyltransferase activity"/>
    <property type="evidence" value="ECO:0007669"/>
    <property type="project" value="UniProtKB-KW"/>
</dbReference>
<evidence type="ECO:0000313" key="7">
    <source>
        <dbReference type="EMBL" id="OGY17764.1"/>
    </source>
</evidence>
<keyword evidence="3" id="KW-0328">Glycosyltransferase</keyword>
<dbReference type="Pfam" id="PF00535">
    <property type="entry name" value="Glycos_transf_2"/>
    <property type="match status" value="1"/>
</dbReference>
<feature type="domain" description="Glycosyltransferase 2-like" evidence="6">
    <location>
        <begin position="8"/>
        <end position="136"/>
    </location>
</feature>
<accession>A0A1G1VR18</accession>
<dbReference type="SUPFAM" id="SSF53448">
    <property type="entry name" value="Nucleotide-diphospho-sugar transferases"/>
    <property type="match status" value="1"/>
</dbReference>
<protein>
    <recommendedName>
        <fullName evidence="6">Glycosyltransferase 2-like domain-containing protein</fullName>
    </recommendedName>
</protein>
<proteinExistence type="predicted"/>
<keyword evidence="4" id="KW-0808">Transferase</keyword>
<reference evidence="7 8" key="1">
    <citation type="journal article" date="2016" name="Nat. Commun.">
        <title>Thousands of microbial genomes shed light on interconnected biogeochemical processes in an aquifer system.</title>
        <authorList>
            <person name="Anantharaman K."/>
            <person name="Brown C.T."/>
            <person name="Hug L.A."/>
            <person name="Sharon I."/>
            <person name="Castelle C.J."/>
            <person name="Probst A.J."/>
            <person name="Thomas B.C."/>
            <person name="Singh A."/>
            <person name="Wilkins M.J."/>
            <person name="Karaoz U."/>
            <person name="Brodie E.L."/>
            <person name="Williams K.H."/>
            <person name="Hubbard S.S."/>
            <person name="Banfield J.F."/>
        </authorList>
    </citation>
    <scope>NUCLEOTIDE SEQUENCE [LARGE SCALE GENOMIC DNA]</scope>
</reference>
<name>A0A1G1VR18_9BACT</name>
<dbReference type="CDD" id="cd00761">
    <property type="entry name" value="Glyco_tranf_GTA_type"/>
    <property type="match status" value="1"/>
</dbReference>
<dbReference type="PANTHER" id="PTHR43646:SF2">
    <property type="entry name" value="GLYCOSYLTRANSFERASE 2-LIKE DOMAIN-CONTAINING PROTEIN"/>
    <property type="match status" value="1"/>
</dbReference>
<keyword evidence="2" id="KW-1003">Cell membrane</keyword>
<gene>
    <name evidence="7" type="ORF">A2786_00350</name>
</gene>
<evidence type="ECO:0000313" key="8">
    <source>
        <dbReference type="Proteomes" id="UP000179233"/>
    </source>
</evidence>
<keyword evidence="5" id="KW-0472">Membrane</keyword>
<evidence type="ECO:0000256" key="3">
    <source>
        <dbReference type="ARBA" id="ARBA00022676"/>
    </source>
</evidence>
<sequence>MENKPFFSIIIPTLNEATTLPVLLKDLTNQTWKDVEILIVDANSEDKTNQKAESFRKYFAGLKIIISQQRNVAYQRNLGAKNAKADWIIFMDADNRIPPYFLQGVKYRLEALNPDILSTWIQAETSDTKDQAIATIVNLYIEMQKTTNKPSVLEAMMCFKKDVFLRLGGFETSRNWGEGGEILERALRKKFRFEVVRDPKFTYSLRRLRAQGTLKSTRTVARLELARLLSKRLPKQKLKFLYPMEGGAYFKQPTEKQVSRLRRLVQRLYRGTPDDREQPKHWFLDRLFGKKA</sequence>
<evidence type="ECO:0000256" key="4">
    <source>
        <dbReference type="ARBA" id="ARBA00022679"/>
    </source>
</evidence>
<dbReference type="EMBL" id="MHCJ01000006">
    <property type="protein sequence ID" value="OGY17764.1"/>
    <property type="molecule type" value="Genomic_DNA"/>
</dbReference>
<dbReference type="PANTHER" id="PTHR43646">
    <property type="entry name" value="GLYCOSYLTRANSFERASE"/>
    <property type="match status" value="1"/>
</dbReference>
<evidence type="ECO:0000256" key="1">
    <source>
        <dbReference type="ARBA" id="ARBA00004236"/>
    </source>
</evidence>
<dbReference type="AlphaFoldDB" id="A0A1G1VR18"/>
<dbReference type="GO" id="GO:0005886">
    <property type="term" value="C:plasma membrane"/>
    <property type="evidence" value="ECO:0007669"/>
    <property type="project" value="UniProtKB-SubCell"/>
</dbReference>